<reference evidence="1" key="2">
    <citation type="submission" date="2020-05" db="UniProtKB">
        <authorList>
            <consortium name="EnsemblMetazoa"/>
        </authorList>
    </citation>
    <scope>IDENTIFICATION</scope>
    <source>
        <strain evidence="1">IAEA</strain>
    </source>
</reference>
<evidence type="ECO:0000313" key="2">
    <source>
        <dbReference type="Proteomes" id="UP000092460"/>
    </source>
</evidence>
<reference evidence="2" key="1">
    <citation type="submission" date="2015-01" db="EMBL/GenBank/DDBJ databases">
        <authorList>
            <person name="Aksoy S."/>
            <person name="Warren W."/>
            <person name="Wilson R.K."/>
        </authorList>
    </citation>
    <scope>NUCLEOTIDE SEQUENCE [LARGE SCALE GENOMIC DNA]</scope>
    <source>
        <strain evidence="2">IAEA</strain>
    </source>
</reference>
<name>A0A1B0BRU1_9MUSC</name>
<proteinExistence type="predicted"/>
<accession>A0A1B0BRU1</accession>
<dbReference type="EnsemblMetazoa" id="GPPI038581-RA">
    <property type="protein sequence ID" value="GPPI038581-PA"/>
    <property type="gene ID" value="GPPI038581"/>
</dbReference>
<protein>
    <submittedName>
        <fullName evidence="1">Uncharacterized protein</fullName>
    </submittedName>
</protein>
<dbReference type="Proteomes" id="UP000092460">
    <property type="component" value="Unassembled WGS sequence"/>
</dbReference>
<dbReference type="AlphaFoldDB" id="A0A1B0BRU1"/>
<sequence>MYTTAQISAFNIFIEAIHQPQASQSNERVNTSTSMPSSKAKGSCDGSVKFSWLKSAIVVNIHIIPGQLSIHCFFQSSPPVRSVKRIMATDIDRLIESVFIAKCIANVRKCIPQGNLNVVSITTPFQPQGIIFSRQQRMKV</sequence>
<dbReference type="EMBL" id="JXJN01019325">
    <property type="status" value="NOT_ANNOTATED_CDS"/>
    <property type="molecule type" value="Genomic_DNA"/>
</dbReference>
<organism evidence="1 2">
    <name type="scientific">Glossina palpalis gambiensis</name>
    <dbReference type="NCBI Taxonomy" id="67801"/>
    <lineage>
        <taxon>Eukaryota</taxon>
        <taxon>Metazoa</taxon>
        <taxon>Ecdysozoa</taxon>
        <taxon>Arthropoda</taxon>
        <taxon>Hexapoda</taxon>
        <taxon>Insecta</taxon>
        <taxon>Pterygota</taxon>
        <taxon>Neoptera</taxon>
        <taxon>Endopterygota</taxon>
        <taxon>Diptera</taxon>
        <taxon>Brachycera</taxon>
        <taxon>Muscomorpha</taxon>
        <taxon>Hippoboscoidea</taxon>
        <taxon>Glossinidae</taxon>
        <taxon>Glossina</taxon>
    </lineage>
</organism>
<dbReference type="VEuPathDB" id="VectorBase:GPPI038581"/>
<keyword evidence="2" id="KW-1185">Reference proteome</keyword>
<evidence type="ECO:0000313" key="1">
    <source>
        <dbReference type="EnsemblMetazoa" id="GPPI038581-PA"/>
    </source>
</evidence>